<protein>
    <recommendedName>
        <fullName evidence="6">Helicase C-terminal domain-containing protein</fullName>
    </recommendedName>
</protein>
<evidence type="ECO:0000256" key="5">
    <source>
        <dbReference type="SAM" id="MobiDB-lite"/>
    </source>
</evidence>
<organism evidence="7">
    <name type="scientific">Eutreptiella gymnastica</name>
    <dbReference type="NCBI Taxonomy" id="73025"/>
    <lineage>
        <taxon>Eukaryota</taxon>
        <taxon>Discoba</taxon>
        <taxon>Euglenozoa</taxon>
        <taxon>Euglenida</taxon>
        <taxon>Spirocuta</taxon>
        <taxon>Euglenophyceae</taxon>
        <taxon>Eutreptiales</taxon>
        <taxon>Eutreptiaceae</taxon>
        <taxon>Eutreptiella</taxon>
    </lineage>
</organism>
<dbReference type="InterPro" id="IPR001650">
    <property type="entry name" value="Helicase_C-like"/>
</dbReference>
<keyword evidence="4" id="KW-0067">ATP-binding</keyword>
<keyword evidence="3" id="KW-0347">Helicase</keyword>
<dbReference type="InterPro" id="IPR027417">
    <property type="entry name" value="P-loop_NTPase"/>
</dbReference>
<evidence type="ECO:0000313" key="7">
    <source>
        <dbReference type="EMBL" id="CAE0809610.1"/>
    </source>
</evidence>
<evidence type="ECO:0000256" key="1">
    <source>
        <dbReference type="ARBA" id="ARBA00022741"/>
    </source>
</evidence>
<dbReference type="SMART" id="SM00490">
    <property type="entry name" value="HELICc"/>
    <property type="match status" value="1"/>
</dbReference>
<sequence>MEAGYGGRLPWQYVFAGATMPMIADDTRKNVRAGLKERFPYAKWVKTDNLHEWPDQLVHDFRMVKDKPKSRRWAMLDALDNAIIEVRQRTLVFANSIVSVQQAYEALRSAGWKAQMYHKGMPFEDREEVLERFRNGQFPILVCGKEITRGVDLPAITHVIQYEFAGNAYDHMHRVGRTARMGNPGQATTLYTPWERPLVKAIERSRYEGLTHFHHVDRRYRLRLKEEGVSAGLKAKKAKSKRRKNQENRARVKEARQERAHLAQWE</sequence>
<reference evidence="7" key="1">
    <citation type="submission" date="2021-01" db="EMBL/GenBank/DDBJ databases">
        <authorList>
            <person name="Corre E."/>
            <person name="Pelletier E."/>
            <person name="Niang G."/>
            <person name="Scheremetjew M."/>
            <person name="Finn R."/>
            <person name="Kale V."/>
            <person name="Holt S."/>
            <person name="Cochrane G."/>
            <person name="Meng A."/>
            <person name="Brown T."/>
            <person name="Cohen L."/>
        </authorList>
    </citation>
    <scope>NUCLEOTIDE SEQUENCE</scope>
    <source>
        <strain evidence="7">CCMP1594</strain>
    </source>
</reference>
<dbReference type="PANTHER" id="PTHR47959">
    <property type="entry name" value="ATP-DEPENDENT RNA HELICASE RHLE-RELATED"/>
    <property type="match status" value="1"/>
</dbReference>
<feature type="compositionally biased region" description="Basic residues" evidence="5">
    <location>
        <begin position="234"/>
        <end position="244"/>
    </location>
</feature>
<proteinExistence type="predicted"/>
<dbReference type="SUPFAM" id="SSF52540">
    <property type="entry name" value="P-loop containing nucleoside triphosphate hydrolases"/>
    <property type="match status" value="1"/>
</dbReference>
<dbReference type="Pfam" id="PF00271">
    <property type="entry name" value="Helicase_C"/>
    <property type="match status" value="1"/>
</dbReference>
<feature type="domain" description="Helicase C-terminal" evidence="6">
    <location>
        <begin position="78"/>
        <end position="228"/>
    </location>
</feature>
<dbReference type="PANTHER" id="PTHR47959:SF1">
    <property type="entry name" value="ATP-DEPENDENT RNA HELICASE DBPA"/>
    <property type="match status" value="1"/>
</dbReference>
<evidence type="ECO:0000256" key="2">
    <source>
        <dbReference type="ARBA" id="ARBA00022801"/>
    </source>
</evidence>
<name>A0A7S4CXK7_9EUGL</name>
<dbReference type="InterPro" id="IPR050079">
    <property type="entry name" value="DEAD_box_RNA_helicase"/>
</dbReference>
<dbReference type="EMBL" id="HBJA01058563">
    <property type="protein sequence ID" value="CAE0809610.1"/>
    <property type="molecule type" value="Transcribed_RNA"/>
</dbReference>
<accession>A0A7S4CXK7</accession>
<evidence type="ECO:0000259" key="6">
    <source>
        <dbReference type="PROSITE" id="PS51194"/>
    </source>
</evidence>
<dbReference type="Gene3D" id="3.40.50.300">
    <property type="entry name" value="P-loop containing nucleotide triphosphate hydrolases"/>
    <property type="match status" value="1"/>
</dbReference>
<dbReference type="AlphaFoldDB" id="A0A7S4CXK7"/>
<dbReference type="GO" id="GO:0003724">
    <property type="term" value="F:RNA helicase activity"/>
    <property type="evidence" value="ECO:0007669"/>
    <property type="project" value="TreeGrafter"/>
</dbReference>
<dbReference type="PROSITE" id="PS51194">
    <property type="entry name" value="HELICASE_CTER"/>
    <property type="match status" value="1"/>
</dbReference>
<feature type="region of interest" description="Disordered" evidence="5">
    <location>
        <begin position="230"/>
        <end position="266"/>
    </location>
</feature>
<keyword evidence="2" id="KW-0378">Hydrolase</keyword>
<dbReference type="CDD" id="cd18787">
    <property type="entry name" value="SF2_C_DEAD"/>
    <property type="match status" value="1"/>
</dbReference>
<evidence type="ECO:0000256" key="4">
    <source>
        <dbReference type="ARBA" id="ARBA00022840"/>
    </source>
</evidence>
<dbReference type="GO" id="GO:0016787">
    <property type="term" value="F:hydrolase activity"/>
    <property type="evidence" value="ECO:0007669"/>
    <property type="project" value="UniProtKB-KW"/>
</dbReference>
<dbReference type="GO" id="GO:0005829">
    <property type="term" value="C:cytosol"/>
    <property type="evidence" value="ECO:0007669"/>
    <property type="project" value="TreeGrafter"/>
</dbReference>
<dbReference type="GO" id="GO:0005524">
    <property type="term" value="F:ATP binding"/>
    <property type="evidence" value="ECO:0007669"/>
    <property type="project" value="UniProtKB-KW"/>
</dbReference>
<feature type="compositionally biased region" description="Basic and acidic residues" evidence="5">
    <location>
        <begin position="245"/>
        <end position="266"/>
    </location>
</feature>
<gene>
    <name evidence="7" type="ORF">EGYM00163_LOCUS20742</name>
</gene>
<evidence type="ECO:0000256" key="3">
    <source>
        <dbReference type="ARBA" id="ARBA00022806"/>
    </source>
</evidence>
<keyword evidence="1" id="KW-0547">Nucleotide-binding</keyword>